<proteinExistence type="predicted"/>
<dbReference type="EMBL" id="ML994610">
    <property type="protein sequence ID" value="KAF2195107.1"/>
    <property type="molecule type" value="Genomic_DNA"/>
</dbReference>
<feature type="domain" description="Heterokaryon incompatibility" evidence="1">
    <location>
        <begin position="1"/>
        <end position="94"/>
    </location>
</feature>
<accession>A0A6A6ESI1</accession>
<evidence type="ECO:0000313" key="3">
    <source>
        <dbReference type="Proteomes" id="UP000800200"/>
    </source>
</evidence>
<dbReference type="OrthoDB" id="194358at2759"/>
<sequence length="348" mass="40213">VDTVCINQDNVQEQGHQVQHMATIYKEAERVIVWLEQPTRLISSWILLNRWKRCWTITQPIPGYADTYLEALQRKGLELLLRRSWFKRVWILQEVANAHAAVVVCGTKCVSASIFSLIPRLLGINPEPHCQAVLDIFPGSARKDSWWNEKRDLHTLLMKFGRSEATDTRDIIYALLGISSDACNNDFLRADYSRSVQEVIQETTSFLLSFYQLDQRDLPPWTFPEFLQNLNSLSNVVLKWAVHTDQREMIKLLLERPPSSKKANTNFKNEGAWNSLYWRAKRYRKVIAKQQINRDEDSMNVAVGDEQRWDKAQITKKVVKAAAGNNRSGKDVMTLLLDRRGADVQITK</sequence>
<dbReference type="InterPro" id="IPR052895">
    <property type="entry name" value="HetReg/Transcr_Mod"/>
</dbReference>
<keyword evidence="3" id="KW-1185">Reference proteome</keyword>
<dbReference type="InterPro" id="IPR055530">
    <property type="entry name" value="DUF7104"/>
</dbReference>
<name>A0A6A6ESI1_9PEZI</name>
<dbReference type="PANTHER" id="PTHR24148">
    <property type="entry name" value="ANKYRIN REPEAT DOMAIN-CONTAINING PROTEIN 39 HOMOLOG-RELATED"/>
    <property type="match status" value="1"/>
</dbReference>
<dbReference type="InterPro" id="IPR010730">
    <property type="entry name" value="HET"/>
</dbReference>
<reference evidence="2" key="1">
    <citation type="journal article" date="2020" name="Stud. Mycol.">
        <title>101 Dothideomycetes genomes: a test case for predicting lifestyles and emergence of pathogens.</title>
        <authorList>
            <person name="Haridas S."/>
            <person name="Albert R."/>
            <person name="Binder M."/>
            <person name="Bloem J."/>
            <person name="Labutti K."/>
            <person name="Salamov A."/>
            <person name="Andreopoulos B."/>
            <person name="Baker S."/>
            <person name="Barry K."/>
            <person name="Bills G."/>
            <person name="Bluhm B."/>
            <person name="Cannon C."/>
            <person name="Castanera R."/>
            <person name="Culley D."/>
            <person name="Daum C."/>
            <person name="Ezra D."/>
            <person name="Gonzalez J."/>
            <person name="Henrissat B."/>
            <person name="Kuo A."/>
            <person name="Liang C."/>
            <person name="Lipzen A."/>
            <person name="Lutzoni F."/>
            <person name="Magnuson J."/>
            <person name="Mondo S."/>
            <person name="Nolan M."/>
            <person name="Ohm R."/>
            <person name="Pangilinan J."/>
            <person name="Park H.-J."/>
            <person name="Ramirez L."/>
            <person name="Alfaro M."/>
            <person name="Sun H."/>
            <person name="Tritt A."/>
            <person name="Yoshinaga Y."/>
            <person name="Zwiers L.-H."/>
            <person name="Turgeon B."/>
            <person name="Goodwin S."/>
            <person name="Spatafora J."/>
            <person name="Crous P."/>
            <person name="Grigoriev I."/>
        </authorList>
    </citation>
    <scope>NUCLEOTIDE SEQUENCE</scope>
    <source>
        <strain evidence="2">CBS 207.26</strain>
    </source>
</reference>
<dbReference type="PANTHER" id="PTHR24148:SF78">
    <property type="entry name" value="HETEROKARYON INCOMPATIBILITY DOMAIN-CONTAINING PROTEIN"/>
    <property type="match status" value="1"/>
</dbReference>
<organism evidence="2 3">
    <name type="scientific">Zopfia rhizophila CBS 207.26</name>
    <dbReference type="NCBI Taxonomy" id="1314779"/>
    <lineage>
        <taxon>Eukaryota</taxon>
        <taxon>Fungi</taxon>
        <taxon>Dikarya</taxon>
        <taxon>Ascomycota</taxon>
        <taxon>Pezizomycotina</taxon>
        <taxon>Dothideomycetes</taxon>
        <taxon>Dothideomycetes incertae sedis</taxon>
        <taxon>Zopfiaceae</taxon>
        <taxon>Zopfia</taxon>
    </lineage>
</organism>
<gene>
    <name evidence="2" type="ORF">K469DRAFT_544121</name>
</gene>
<evidence type="ECO:0000259" key="1">
    <source>
        <dbReference type="Pfam" id="PF06985"/>
    </source>
</evidence>
<protein>
    <recommendedName>
        <fullName evidence="1">Heterokaryon incompatibility domain-containing protein</fullName>
    </recommendedName>
</protein>
<dbReference type="Pfam" id="PF06985">
    <property type="entry name" value="HET"/>
    <property type="match status" value="1"/>
</dbReference>
<dbReference type="Gene3D" id="1.20.5.340">
    <property type="match status" value="1"/>
</dbReference>
<dbReference type="AlphaFoldDB" id="A0A6A6ESI1"/>
<evidence type="ECO:0000313" key="2">
    <source>
        <dbReference type="EMBL" id="KAF2195107.1"/>
    </source>
</evidence>
<dbReference type="Pfam" id="PF23397">
    <property type="entry name" value="DUF7104"/>
    <property type="match status" value="2"/>
</dbReference>
<feature type="non-terminal residue" evidence="2">
    <location>
        <position position="1"/>
    </location>
</feature>
<dbReference type="Proteomes" id="UP000800200">
    <property type="component" value="Unassembled WGS sequence"/>
</dbReference>